<reference evidence="2" key="1">
    <citation type="journal article" date="2005" name="Nature">
        <title>The map-based sequence of the rice genome.</title>
        <authorList>
            <consortium name="International rice genome sequencing project (IRGSP)"/>
            <person name="Matsumoto T."/>
            <person name="Wu J."/>
            <person name="Kanamori H."/>
            <person name="Katayose Y."/>
            <person name="Fujisawa M."/>
            <person name="Namiki N."/>
            <person name="Mizuno H."/>
            <person name="Yamamoto K."/>
            <person name="Antonio B.A."/>
            <person name="Baba T."/>
            <person name="Sakata K."/>
            <person name="Nagamura Y."/>
            <person name="Aoki H."/>
            <person name="Arikawa K."/>
            <person name="Arita K."/>
            <person name="Bito T."/>
            <person name="Chiden Y."/>
            <person name="Fujitsuka N."/>
            <person name="Fukunaka R."/>
            <person name="Hamada M."/>
            <person name="Harada C."/>
            <person name="Hayashi A."/>
            <person name="Hijishita S."/>
            <person name="Honda M."/>
            <person name="Hosokawa S."/>
            <person name="Ichikawa Y."/>
            <person name="Idonuma A."/>
            <person name="Iijima M."/>
            <person name="Ikeda M."/>
            <person name="Ikeno M."/>
            <person name="Ito K."/>
            <person name="Ito S."/>
            <person name="Ito T."/>
            <person name="Ito Y."/>
            <person name="Ito Y."/>
            <person name="Iwabuchi A."/>
            <person name="Kamiya K."/>
            <person name="Karasawa W."/>
            <person name="Kurita K."/>
            <person name="Katagiri S."/>
            <person name="Kikuta A."/>
            <person name="Kobayashi H."/>
            <person name="Kobayashi N."/>
            <person name="Machita K."/>
            <person name="Maehara T."/>
            <person name="Masukawa M."/>
            <person name="Mizubayashi T."/>
            <person name="Mukai Y."/>
            <person name="Nagasaki H."/>
            <person name="Nagata Y."/>
            <person name="Naito S."/>
            <person name="Nakashima M."/>
            <person name="Nakama Y."/>
            <person name="Nakamichi Y."/>
            <person name="Nakamura M."/>
            <person name="Meguro A."/>
            <person name="Negishi M."/>
            <person name="Ohta I."/>
            <person name="Ohta T."/>
            <person name="Okamoto M."/>
            <person name="Ono N."/>
            <person name="Saji S."/>
            <person name="Sakaguchi M."/>
            <person name="Sakai K."/>
            <person name="Shibata M."/>
            <person name="Shimokawa T."/>
            <person name="Song J."/>
            <person name="Takazaki Y."/>
            <person name="Terasawa K."/>
            <person name="Tsugane M."/>
            <person name="Tsuji K."/>
            <person name="Ueda S."/>
            <person name="Waki K."/>
            <person name="Yamagata H."/>
            <person name="Yamamoto M."/>
            <person name="Yamamoto S."/>
            <person name="Yamane H."/>
            <person name="Yoshiki S."/>
            <person name="Yoshihara R."/>
            <person name="Yukawa K."/>
            <person name="Zhong H."/>
            <person name="Yano M."/>
            <person name="Yuan Q."/>
            <person name="Ouyang S."/>
            <person name="Liu J."/>
            <person name="Jones K.M."/>
            <person name="Gansberger K."/>
            <person name="Moffat K."/>
            <person name="Hill J."/>
            <person name="Bera J."/>
            <person name="Fadrosh D."/>
            <person name="Jin S."/>
            <person name="Johri S."/>
            <person name="Kim M."/>
            <person name="Overton L."/>
            <person name="Reardon M."/>
            <person name="Tsitrin T."/>
            <person name="Vuong H."/>
            <person name="Weaver B."/>
            <person name="Ciecko A."/>
            <person name="Tallon L."/>
            <person name="Jackson J."/>
            <person name="Pai G."/>
            <person name="Aken S.V."/>
            <person name="Utterback T."/>
            <person name="Reidmuller S."/>
            <person name="Feldblyum T."/>
            <person name="Hsiao J."/>
            <person name="Zismann V."/>
            <person name="Iobst S."/>
            <person name="de Vazeille A.R."/>
            <person name="Buell C.R."/>
            <person name="Ying K."/>
            <person name="Li Y."/>
            <person name="Lu T."/>
            <person name="Huang Y."/>
            <person name="Zhao Q."/>
            <person name="Feng Q."/>
            <person name="Zhang L."/>
            <person name="Zhu J."/>
            <person name="Weng Q."/>
            <person name="Mu J."/>
            <person name="Lu Y."/>
            <person name="Fan D."/>
            <person name="Liu Y."/>
            <person name="Guan J."/>
            <person name="Zhang Y."/>
            <person name="Yu S."/>
            <person name="Liu X."/>
            <person name="Zhang Y."/>
            <person name="Hong G."/>
            <person name="Han B."/>
            <person name="Choisne N."/>
            <person name="Demange N."/>
            <person name="Orjeda G."/>
            <person name="Samain S."/>
            <person name="Cattolico L."/>
            <person name="Pelletier E."/>
            <person name="Couloux A."/>
            <person name="Segurens B."/>
            <person name="Wincker P."/>
            <person name="D'Hont A."/>
            <person name="Scarpelli C."/>
            <person name="Weissenbach J."/>
            <person name="Salanoubat M."/>
            <person name="Quetier F."/>
            <person name="Yu Y."/>
            <person name="Kim H.R."/>
            <person name="Rambo T."/>
            <person name="Currie J."/>
            <person name="Collura K."/>
            <person name="Luo M."/>
            <person name="Yang T."/>
            <person name="Ammiraju J.S.S."/>
            <person name="Engler F."/>
            <person name="Soderlund C."/>
            <person name="Wing R.A."/>
            <person name="Palmer L.E."/>
            <person name="de la Bastide M."/>
            <person name="Spiegel L."/>
            <person name="Nascimento L."/>
            <person name="Zutavern T."/>
            <person name="O'Shaughnessy A."/>
            <person name="Dike S."/>
            <person name="Dedhia N."/>
            <person name="Preston R."/>
            <person name="Balija V."/>
            <person name="McCombie W.R."/>
            <person name="Chow T."/>
            <person name="Chen H."/>
            <person name="Chung M."/>
            <person name="Chen C."/>
            <person name="Shaw J."/>
            <person name="Wu H."/>
            <person name="Hsiao K."/>
            <person name="Chao Y."/>
            <person name="Chu M."/>
            <person name="Cheng C."/>
            <person name="Hour A."/>
            <person name="Lee P."/>
            <person name="Lin S."/>
            <person name="Lin Y."/>
            <person name="Liou J."/>
            <person name="Liu S."/>
            <person name="Hsing Y."/>
            <person name="Raghuvanshi S."/>
            <person name="Mohanty A."/>
            <person name="Bharti A.K."/>
            <person name="Gaur A."/>
            <person name="Gupta V."/>
            <person name="Kumar D."/>
            <person name="Ravi V."/>
            <person name="Vij S."/>
            <person name="Kapur A."/>
            <person name="Khurana P."/>
            <person name="Khurana P."/>
            <person name="Khurana J.P."/>
            <person name="Tyagi A.K."/>
            <person name="Gaikwad K."/>
            <person name="Singh A."/>
            <person name="Dalal V."/>
            <person name="Srivastava S."/>
            <person name="Dixit A."/>
            <person name="Pal A.K."/>
            <person name="Ghazi I.A."/>
            <person name="Yadav M."/>
            <person name="Pandit A."/>
            <person name="Bhargava A."/>
            <person name="Sureshbabu K."/>
            <person name="Batra K."/>
            <person name="Sharma T.R."/>
            <person name="Mohapatra T."/>
            <person name="Singh N.K."/>
            <person name="Messing J."/>
            <person name="Nelson A.B."/>
            <person name="Fuks G."/>
            <person name="Kavchok S."/>
            <person name="Keizer G."/>
            <person name="Linton E."/>
            <person name="Llaca V."/>
            <person name="Song R."/>
            <person name="Tanyolac B."/>
            <person name="Young S."/>
            <person name="Ho-Il K."/>
            <person name="Hahn J.H."/>
            <person name="Sangsakoo G."/>
            <person name="Vanavichit A."/>
            <person name="de Mattos Luiz.A.T."/>
            <person name="Zimmer P.D."/>
            <person name="Malone G."/>
            <person name="Dellagostin O."/>
            <person name="de Oliveira A.C."/>
            <person name="Bevan M."/>
            <person name="Bancroft I."/>
            <person name="Minx P."/>
            <person name="Cordum H."/>
            <person name="Wilson R."/>
            <person name="Cheng Z."/>
            <person name="Jin W."/>
            <person name="Jiang J."/>
            <person name="Leong S.A."/>
            <person name="Iwama H."/>
            <person name="Gojobori T."/>
            <person name="Itoh T."/>
            <person name="Niimura Y."/>
            <person name="Fujii Y."/>
            <person name="Habara T."/>
            <person name="Sakai H."/>
            <person name="Sato Y."/>
            <person name="Wilson G."/>
            <person name="Kumar K."/>
            <person name="McCouch S."/>
            <person name="Juretic N."/>
            <person name="Hoen D."/>
            <person name="Wright S."/>
            <person name="Bruskiewich R."/>
            <person name="Bureau T."/>
            <person name="Miyao A."/>
            <person name="Hirochika H."/>
            <person name="Nishikawa T."/>
            <person name="Kadowaki K."/>
            <person name="Sugiura M."/>
            <person name="Burr B."/>
            <person name="Sasaki T."/>
        </authorList>
    </citation>
    <scope>NUCLEOTIDE SEQUENCE [LARGE SCALE GENOMIC DNA]</scope>
    <source>
        <strain evidence="2">cv. Nipponbare</strain>
    </source>
</reference>
<evidence type="ECO:0000313" key="2">
    <source>
        <dbReference type="Proteomes" id="UP000000763"/>
    </source>
</evidence>
<proteinExistence type="predicted"/>
<protein>
    <submittedName>
        <fullName evidence="1">Uncharacterized protein</fullName>
    </submittedName>
</protein>
<sequence>MEGHVCMVVHDGDQRILTGGSDTSGDGMNRSVVVFNRETTRHGVRVDAMEAIGDPTGGSETSGGRFNRKTCGRTLRLIEAGGQCGWILEVALGGVDKMRYLLG</sequence>
<dbReference type="EMBL" id="AC084022">
    <property type="protein sequence ID" value="AAR96238.1"/>
    <property type="molecule type" value="Genomic_DNA"/>
</dbReference>
<name>Q75M76_ORYSJ</name>
<reference evidence="2" key="2">
    <citation type="journal article" date="2008" name="Nucleic Acids Res.">
        <title>The rice annotation project database (RAP-DB): 2008 update.</title>
        <authorList>
            <consortium name="The rice annotation project (RAP)"/>
        </authorList>
    </citation>
    <scope>GENOME REANNOTATION</scope>
    <source>
        <strain evidence="2">cv. Nipponbare</strain>
    </source>
</reference>
<gene>
    <name evidence="1" type="primary">OSJNBa0011H24.9</name>
</gene>
<evidence type="ECO:0000313" key="1">
    <source>
        <dbReference type="EMBL" id="AAR96238.1"/>
    </source>
</evidence>
<organism evidence="1 2">
    <name type="scientific">Oryza sativa subsp. japonica</name>
    <name type="common">Rice</name>
    <dbReference type="NCBI Taxonomy" id="39947"/>
    <lineage>
        <taxon>Eukaryota</taxon>
        <taxon>Viridiplantae</taxon>
        <taxon>Streptophyta</taxon>
        <taxon>Embryophyta</taxon>
        <taxon>Tracheophyta</taxon>
        <taxon>Spermatophyta</taxon>
        <taxon>Magnoliopsida</taxon>
        <taxon>Liliopsida</taxon>
        <taxon>Poales</taxon>
        <taxon>Poaceae</taxon>
        <taxon>BOP clade</taxon>
        <taxon>Oryzoideae</taxon>
        <taxon>Oryzeae</taxon>
        <taxon>Oryzinae</taxon>
        <taxon>Oryza</taxon>
        <taxon>Oryza sativa</taxon>
    </lineage>
</organism>
<accession>Q75M76</accession>
<dbReference type="Proteomes" id="UP000000763">
    <property type="component" value="Chromosome 3"/>
</dbReference>
<dbReference type="AlphaFoldDB" id="Q75M76"/>